<dbReference type="FunFam" id="3.30.420.10:FF:000024">
    <property type="entry name" value="DNA polymerase zeta catalytic subunit"/>
    <property type="match status" value="1"/>
</dbReference>
<evidence type="ECO:0000313" key="27">
    <source>
        <dbReference type="EMBL" id="EGO24942.1"/>
    </source>
</evidence>
<evidence type="ECO:0000256" key="5">
    <source>
        <dbReference type="ARBA" id="ARBA00022679"/>
    </source>
</evidence>
<dbReference type="InterPro" id="IPR006133">
    <property type="entry name" value="DNA-dir_DNA_pol_B_exonuc"/>
</dbReference>
<dbReference type="KEGG" id="sla:SERLADRAFT_361773"/>
<dbReference type="CDD" id="cd05778">
    <property type="entry name" value="DNA_polB_zeta_exo"/>
    <property type="match status" value="1"/>
</dbReference>
<comment type="cofactor">
    <cofactor evidence="1 20">
        <name>[4Fe-4S] cluster</name>
        <dbReference type="ChEBI" id="CHEBI:49883"/>
    </cofactor>
</comment>
<comment type="catalytic activity">
    <reaction evidence="18 20">
        <text>DNA(n) + a 2'-deoxyribonucleoside 5'-triphosphate = DNA(n+1) + diphosphate</text>
        <dbReference type="Rhea" id="RHEA:22508"/>
        <dbReference type="Rhea" id="RHEA-COMP:17339"/>
        <dbReference type="Rhea" id="RHEA-COMP:17340"/>
        <dbReference type="ChEBI" id="CHEBI:33019"/>
        <dbReference type="ChEBI" id="CHEBI:61560"/>
        <dbReference type="ChEBI" id="CHEBI:173112"/>
        <dbReference type="EC" id="2.7.7.7"/>
    </reaction>
</comment>
<feature type="domain" description="DNA polymerase delta/zeta catalytic subunit N-terminal" evidence="25">
    <location>
        <begin position="54"/>
        <end position="135"/>
    </location>
</feature>
<evidence type="ECO:0000259" key="25">
    <source>
        <dbReference type="Pfam" id="PF24055"/>
    </source>
</evidence>
<evidence type="ECO:0000256" key="21">
    <source>
        <dbReference type="SAM" id="MobiDB-lite"/>
    </source>
</evidence>
<dbReference type="GO" id="GO:0000724">
    <property type="term" value="P:double-strand break repair via homologous recombination"/>
    <property type="evidence" value="ECO:0007669"/>
    <property type="project" value="TreeGrafter"/>
</dbReference>
<feature type="region of interest" description="Disordered" evidence="21">
    <location>
        <begin position="268"/>
        <end position="291"/>
    </location>
</feature>
<dbReference type="CDD" id="cd05534">
    <property type="entry name" value="POLBc_zeta"/>
    <property type="match status" value="1"/>
</dbReference>
<name>F8NW08_SERL9</name>
<evidence type="ECO:0000256" key="17">
    <source>
        <dbReference type="ARBA" id="ARBA00023242"/>
    </source>
</evidence>
<dbReference type="InterPro" id="IPR042087">
    <property type="entry name" value="DNA_pol_B_thumb"/>
</dbReference>
<dbReference type="GO" id="GO:0008270">
    <property type="term" value="F:zinc ion binding"/>
    <property type="evidence" value="ECO:0007669"/>
    <property type="project" value="UniProtKB-KW"/>
</dbReference>
<dbReference type="SUPFAM" id="SSF56672">
    <property type="entry name" value="DNA/RNA polymerases"/>
    <property type="match status" value="1"/>
</dbReference>
<evidence type="ECO:0000256" key="4">
    <source>
        <dbReference type="ARBA" id="ARBA00022485"/>
    </source>
</evidence>
<dbReference type="Pfam" id="PF03104">
    <property type="entry name" value="DNA_pol_B_exo1"/>
    <property type="match status" value="1"/>
</dbReference>
<dbReference type="FunFam" id="1.10.287.690:FF:000002">
    <property type="entry name" value="DNA polymerase zeta"/>
    <property type="match status" value="1"/>
</dbReference>
<dbReference type="InterPro" id="IPR012337">
    <property type="entry name" value="RNaseH-like_sf"/>
</dbReference>
<dbReference type="InterPro" id="IPR023211">
    <property type="entry name" value="DNA_pol_palm_dom_sf"/>
</dbReference>
<dbReference type="GO" id="GO:0006260">
    <property type="term" value="P:DNA replication"/>
    <property type="evidence" value="ECO:0007669"/>
    <property type="project" value="UniProtKB-KW"/>
</dbReference>
<feature type="domain" description="DNA-directed DNA polymerase family B multifunctional" evidence="22">
    <location>
        <begin position="959"/>
        <end position="1405"/>
    </location>
</feature>
<dbReference type="Gene3D" id="1.10.287.690">
    <property type="entry name" value="Helix hairpin bin"/>
    <property type="match status" value="1"/>
</dbReference>
<dbReference type="InterPro" id="IPR006172">
    <property type="entry name" value="DNA-dir_DNA_pol_B"/>
</dbReference>
<evidence type="ECO:0000256" key="6">
    <source>
        <dbReference type="ARBA" id="ARBA00022695"/>
    </source>
</evidence>
<dbReference type="SUPFAM" id="SSF53098">
    <property type="entry name" value="Ribonuclease H-like"/>
    <property type="match status" value="1"/>
</dbReference>
<dbReference type="GO" id="GO:0005634">
    <property type="term" value="C:nucleus"/>
    <property type="evidence" value="ECO:0007669"/>
    <property type="project" value="UniProtKB-SubCell"/>
</dbReference>
<evidence type="ECO:0000256" key="8">
    <source>
        <dbReference type="ARBA" id="ARBA00022723"/>
    </source>
</evidence>
<dbReference type="GO" id="GO:0042276">
    <property type="term" value="P:error-prone translesion synthesis"/>
    <property type="evidence" value="ECO:0007669"/>
    <property type="project" value="TreeGrafter"/>
</dbReference>
<dbReference type="RefSeq" id="XP_007318961.1">
    <property type="nucleotide sequence ID" value="XM_007318899.1"/>
</dbReference>
<proteinExistence type="inferred from homology"/>
<keyword evidence="12 20" id="KW-0239">DNA-directed DNA polymerase</keyword>
<dbReference type="GO" id="GO:0016035">
    <property type="term" value="C:zeta DNA polymerase complex"/>
    <property type="evidence" value="ECO:0007669"/>
    <property type="project" value="InterPro"/>
</dbReference>
<dbReference type="Proteomes" id="UP000008064">
    <property type="component" value="Unassembled WGS sequence"/>
</dbReference>
<dbReference type="Gene3D" id="1.10.132.60">
    <property type="entry name" value="DNA polymerase family B, C-terminal domain"/>
    <property type="match status" value="1"/>
</dbReference>
<comment type="similarity">
    <text evidence="3 20">Belongs to the DNA polymerase type-B family.</text>
</comment>
<evidence type="ECO:0000256" key="1">
    <source>
        <dbReference type="ARBA" id="ARBA00001966"/>
    </source>
</evidence>
<dbReference type="Gene3D" id="3.30.342.10">
    <property type="entry name" value="DNA Polymerase, chain B, domain 1"/>
    <property type="match status" value="1"/>
</dbReference>
<feature type="domain" description="DNA polymerase zeta catalytic subunit N-terminal" evidence="26">
    <location>
        <begin position="8"/>
        <end position="53"/>
    </location>
</feature>
<evidence type="ECO:0000259" key="24">
    <source>
        <dbReference type="Pfam" id="PF14260"/>
    </source>
</evidence>
<evidence type="ECO:0000256" key="10">
    <source>
        <dbReference type="ARBA" id="ARBA00022771"/>
    </source>
</evidence>
<keyword evidence="8 20" id="KW-0479">Metal-binding</keyword>
<dbReference type="GO" id="GO:0003887">
    <property type="term" value="F:DNA-directed DNA polymerase activity"/>
    <property type="evidence" value="ECO:0007669"/>
    <property type="project" value="UniProtKB-KW"/>
</dbReference>
<evidence type="ECO:0000256" key="19">
    <source>
        <dbReference type="ARBA" id="ARBA00066055"/>
    </source>
</evidence>
<evidence type="ECO:0000256" key="15">
    <source>
        <dbReference type="ARBA" id="ARBA00023125"/>
    </source>
</evidence>
<dbReference type="InterPro" id="IPR043502">
    <property type="entry name" value="DNA/RNA_pol_sf"/>
</dbReference>
<evidence type="ECO:0000256" key="16">
    <source>
        <dbReference type="ARBA" id="ARBA00023204"/>
    </source>
</evidence>
<sequence>MSSQEPTLQVQINQIDYTLAQPGLLDNASLPRVPIIRIYGPSSTNQKACVHIHQVYPYFFIEYNGTINPDSVNRYIAQLTVSLNHAIAISTKRNPTSTNSQYVRAIILVKGVHFYGFHSSYTPFLKVLMADPSIVNRAVTIMQSGTVMRTRFRVYESHLSYILQFMCDFGLYGCGWINLGEVHQRGHDDDAEVRQQASSFSSPKVSPHFRQSRMSLEVDVISHQILNRHLLTALNVHHKLTIPGPSLPKEPFVMSVRELWEDERRRRIASGLTPSPNIPVDPSENSRGKGGEWVAEARWWDELRKKIEQEKDVPTAIVGGNKRWEKWVMTTFESVEALWEAEYKTWKPGQHETDTNHITPIHQVQDENPFESATAPGPWKQQSTIPQNMDLDIDEKMLSSQEMSQLVEKEERAWEKRFGENDIVGHEEVEDTIGDEDGPRAEVELFAESEVNDFTNVTQRGTSRSVLLLDASSQGIGVTHKANQVTLQSDINCPLPTIVPIVTITSSESSVSQANSSHEGHANVSQSSSSLSMWVSPTVKPPSYVYSSPASMRSSTNIYVYSVIPPSVSELLSSCEQYGIPSKVYRDPFYSKNSDAPDHPREYAGLIYRLKGGEGVQNLEEWRDGGLPLMNRSKLSRYSSRISTSGWEYASCPPSVREVKRWLHANPHHVVYRERPQSQVCCQVPLDINSRLHILEIEGPTPANPSGARLDAGARSEYSVRESQNMTMLSLEVFAPSRGDRVPDANVDEIVAVFYTFSIDGRSENYEKGMVVVKNERLDPRRLRNFCVEVVPDELELLNKVIDIVIDVDPDIVVGWEVQTASWGYVNSRGRHYGFEIGELIARAPSRNNTGGNDQWGLRTSSTFQVIGRHVFNVWRIMQVEQNLGIYTFENVAFHILKRRIPRYSFSTLTEWYKSSDPVHTSRLLRHLSERTSTVLDILDEAETVTKNAEFARVFGVDFFSVISRGSQFKVESFMFRIAKPESFVLLSPSKEDVGKQNAAECMPLIMEPLSAFYNGPLVVLDFQSLYPSIMIAYNYCYSTCLGRVGEFQGQNKFGVTELHHPAGLLQKLQDHITVAPNGIMYVKSDVRKGLLGRMLTELLETRVMVKQAMKSARGNKALGRILDARQLSLKYIANVTYGYTSATYSGRMPAVEIADSIVQSGRETLEKAVRIINATKKWGGKVVYGDTDSLFIYLPGKTKEQAFRIGQDMADTITAMNPAPVKLKFEKVYLPCVLMAKKRYVGFKYENPDDSVPVFDAKGIETVRRDGVAAQQKMTETCLKILFRTQNLSEVKDYCTRSWLKILRNKVSIQDFVFAKEVKLGTYSDKVPPPPGATVAARRIMQDENDEPQYGERVPYVIVKGEPQSRLVDRAVSPEECLRNRRLSLDGAYYISRVLIPPLERIFNLVGADVRAWYDEMPKTMKVDQVDPLSLSPRKNKGNTTNKFKIDEHFQSSQCLHCGALAQEGICDACRRDPQTVIPALLGRIYKAESRMLNTQQICVSCTASAAAEPIRCENYDCPWFFERTKAVSKSEFLEGLWGLMDDIEFSQEYSYERTDDLL</sequence>
<comment type="subunit">
    <text evidence="19">Forms DNA polymerase zeta with REV7.</text>
</comment>
<feature type="domain" description="C4-type zinc-finger of DNA polymerase delta" evidence="24">
    <location>
        <begin position="1456"/>
        <end position="1525"/>
    </location>
</feature>
<keyword evidence="7 20" id="KW-0235">DNA replication</keyword>
<keyword evidence="14 20" id="KW-0411">Iron-sulfur</keyword>
<dbReference type="HOGENOM" id="CLU_000203_3_1_1"/>
<dbReference type="Gene3D" id="3.30.420.10">
    <property type="entry name" value="Ribonuclease H-like superfamily/Ribonuclease H"/>
    <property type="match status" value="1"/>
</dbReference>
<dbReference type="InterPro" id="IPR025687">
    <property type="entry name" value="Znf-C4pol"/>
</dbReference>
<evidence type="ECO:0000256" key="3">
    <source>
        <dbReference type="ARBA" id="ARBA00005755"/>
    </source>
</evidence>
<keyword evidence="5 20" id="KW-0808">Transferase</keyword>
<dbReference type="SMART" id="SM00486">
    <property type="entry name" value="POLBc"/>
    <property type="match status" value="1"/>
</dbReference>
<evidence type="ECO:0000256" key="9">
    <source>
        <dbReference type="ARBA" id="ARBA00022763"/>
    </source>
</evidence>
<dbReference type="Gene3D" id="3.90.1600.10">
    <property type="entry name" value="Palm domain of DNA polymerase"/>
    <property type="match status" value="1"/>
</dbReference>
<evidence type="ECO:0000259" key="26">
    <source>
        <dbReference type="Pfam" id="PF24065"/>
    </source>
</evidence>
<evidence type="ECO:0000256" key="12">
    <source>
        <dbReference type="ARBA" id="ARBA00022932"/>
    </source>
</evidence>
<dbReference type="PROSITE" id="PS00116">
    <property type="entry name" value="DNA_POLYMERASE_B"/>
    <property type="match status" value="1"/>
</dbReference>
<dbReference type="FunFam" id="1.10.132.60:FF:000007">
    <property type="entry name" value="DNA polymerase"/>
    <property type="match status" value="1"/>
</dbReference>
<dbReference type="EMBL" id="GL945434">
    <property type="protein sequence ID" value="EGO24942.1"/>
    <property type="molecule type" value="Genomic_DNA"/>
</dbReference>
<dbReference type="GO" id="GO:0051539">
    <property type="term" value="F:4 iron, 4 sulfur cluster binding"/>
    <property type="evidence" value="ECO:0007669"/>
    <property type="project" value="UniProtKB-KW"/>
</dbReference>
<dbReference type="OrthoDB" id="2414538at2759"/>
<protein>
    <recommendedName>
        <fullName evidence="20">DNA polymerase</fullName>
        <ecNumber evidence="20">2.7.7.7</ecNumber>
    </recommendedName>
</protein>
<dbReference type="Pfam" id="PF00136">
    <property type="entry name" value="DNA_pol_B"/>
    <property type="match status" value="1"/>
</dbReference>
<dbReference type="InterPro" id="IPR056447">
    <property type="entry name" value="REV3_N"/>
</dbReference>
<dbReference type="Pfam" id="PF24065">
    <property type="entry name" value="REV3_N"/>
    <property type="match status" value="1"/>
</dbReference>
<keyword evidence="6 20" id="KW-0548">Nucleotidyltransferase</keyword>
<evidence type="ECO:0000256" key="13">
    <source>
        <dbReference type="ARBA" id="ARBA00023004"/>
    </source>
</evidence>
<evidence type="ECO:0000259" key="23">
    <source>
        <dbReference type="Pfam" id="PF03104"/>
    </source>
</evidence>
<evidence type="ECO:0000256" key="11">
    <source>
        <dbReference type="ARBA" id="ARBA00022833"/>
    </source>
</evidence>
<keyword evidence="15 20" id="KW-0238">DNA-binding</keyword>
<dbReference type="PANTHER" id="PTHR45812">
    <property type="entry name" value="DNA POLYMERASE ZETA CATALYTIC SUBUNIT"/>
    <property type="match status" value="1"/>
</dbReference>
<keyword evidence="11 20" id="KW-0862">Zinc</keyword>
<dbReference type="PANTHER" id="PTHR45812:SF1">
    <property type="entry name" value="DNA POLYMERASE ZETA CATALYTIC SUBUNIT"/>
    <property type="match status" value="1"/>
</dbReference>
<feature type="domain" description="DNA-directed DNA polymerase family B exonuclease" evidence="23">
    <location>
        <begin position="724"/>
        <end position="886"/>
    </location>
</feature>
<dbReference type="Pfam" id="PF14260">
    <property type="entry name" value="zf-C4pol"/>
    <property type="match status" value="1"/>
</dbReference>
<dbReference type="GO" id="GO:0000166">
    <property type="term" value="F:nucleotide binding"/>
    <property type="evidence" value="ECO:0007669"/>
    <property type="project" value="InterPro"/>
</dbReference>
<evidence type="ECO:0000256" key="18">
    <source>
        <dbReference type="ARBA" id="ARBA00049244"/>
    </source>
</evidence>
<dbReference type="InterPro" id="IPR006134">
    <property type="entry name" value="DNA-dir_DNA_pol_B_multi_dom"/>
</dbReference>
<keyword evidence="13 20" id="KW-0408">Iron</keyword>
<accession>F8NW08</accession>
<reference evidence="27" key="1">
    <citation type="submission" date="2011-04" db="EMBL/GenBank/DDBJ databases">
        <title>Evolution of plant cell wall degrading machinery underlies the functional diversity of forest fungi.</title>
        <authorList>
            <consortium name="US DOE Joint Genome Institute (JGI-PGF)"/>
            <person name="Eastwood D.C."/>
            <person name="Floudas D."/>
            <person name="Binder M."/>
            <person name="Majcherczyk A."/>
            <person name="Schneider P."/>
            <person name="Aerts A."/>
            <person name="Asiegbu F.O."/>
            <person name="Baker S.E."/>
            <person name="Barry K."/>
            <person name="Bendiksby M."/>
            <person name="Blumentritt M."/>
            <person name="Coutinho P.M."/>
            <person name="Cullen D."/>
            <person name="Cullen D."/>
            <person name="Gathman A."/>
            <person name="Goodell B."/>
            <person name="Henrissat B."/>
            <person name="Ihrmark K."/>
            <person name="Kauserud H."/>
            <person name="Kohler A."/>
            <person name="LaButti K."/>
            <person name="Lapidus A."/>
            <person name="Lavin J.L."/>
            <person name="Lee Y.-H."/>
            <person name="Lindquist E."/>
            <person name="Lilly W."/>
            <person name="Lucas S."/>
            <person name="Morin E."/>
            <person name="Murat C."/>
            <person name="Oguiza J.A."/>
            <person name="Park J."/>
            <person name="Pisabarro A.G."/>
            <person name="Riley R."/>
            <person name="Rosling A."/>
            <person name="Salamov A."/>
            <person name="Schmidt O."/>
            <person name="Schmutz J."/>
            <person name="Skrede I."/>
            <person name="Stenlid J."/>
            <person name="Wiebenga A."/>
            <person name="Xie X."/>
            <person name="Kues U."/>
            <person name="Hibbett D.S."/>
            <person name="Hoffmeister D."/>
            <person name="Hogberg N."/>
            <person name="Martin F."/>
            <person name="Grigoriev I.V."/>
            <person name="Watkinson S.C."/>
        </authorList>
    </citation>
    <scope>NUCLEOTIDE SEQUENCE</scope>
    <source>
        <strain evidence="27">S7.9</strain>
    </source>
</reference>
<evidence type="ECO:0000259" key="22">
    <source>
        <dbReference type="Pfam" id="PF00136"/>
    </source>
</evidence>
<dbReference type="GeneID" id="18809867"/>
<keyword evidence="9" id="KW-0227">DNA damage</keyword>
<dbReference type="InterPro" id="IPR030559">
    <property type="entry name" value="PolZ_Rev3"/>
</dbReference>
<organism>
    <name type="scientific">Serpula lacrymans var. lacrymans (strain S7.9)</name>
    <name type="common">Dry rot fungus</name>
    <dbReference type="NCBI Taxonomy" id="578457"/>
    <lineage>
        <taxon>Eukaryota</taxon>
        <taxon>Fungi</taxon>
        <taxon>Dikarya</taxon>
        <taxon>Basidiomycota</taxon>
        <taxon>Agaricomycotina</taxon>
        <taxon>Agaricomycetes</taxon>
        <taxon>Agaricomycetidae</taxon>
        <taxon>Boletales</taxon>
        <taxon>Coniophorineae</taxon>
        <taxon>Serpulaceae</taxon>
        <taxon>Serpula</taxon>
    </lineage>
</organism>
<keyword evidence="16" id="KW-0234">DNA repair</keyword>
<evidence type="ECO:0000256" key="2">
    <source>
        <dbReference type="ARBA" id="ARBA00004123"/>
    </source>
</evidence>
<dbReference type="InterPro" id="IPR036397">
    <property type="entry name" value="RNaseH_sf"/>
</dbReference>
<comment type="subcellular location">
    <subcellularLocation>
        <location evidence="2 20">Nucleus</location>
    </subcellularLocation>
</comment>
<dbReference type="Pfam" id="PF24055">
    <property type="entry name" value="POL3_N"/>
    <property type="match status" value="1"/>
</dbReference>
<dbReference type="EC" id="2.7.7.7" evidence="20"/>
<dbReference type="InterPro" id="IPR017964">
    <property type="entry name" value="DNA-dir_DNA_pol_B_CS"/>
</dbReference>
<dbReference type="PRINTS" id="PR00106">
    <property type="entry name" value="DNAPOLB"/>
</dbReference>
<evidence type="ECO:0000256" key="20">
    <source>
        <dbReference type="RuleBase" id="RU000442"/>
    </source>
</evidence>
<keyword evidence="10 20" id="KW-0863">Zinc-finger</keyword>
<gene>
    <name evidence="27" type="ORF">SERLADRAFT_361773</name>
</gene>
<keyword evidence="4 20" id="KW-0004">4Fe-4S</keyword>
<keyword evidence="17 20" id="KW-0539">Nucleus</keyword>
<dbReference type="InterPro" id="IPR056435">
    <property type="entry name" value="DPOD/Z_N"/>
</dbReference>
<dbReference type="GO" id="GO:0003677">
    <property type="term" value="F:DNA binding"/>
    <property type="evidence" value="ECO:0007669"/>
    <property type="project" value="UniProtKB-KW"/>
</dbReference>
<evidence type="ECO:0000256" key="14">
    <source>
        <dbReference type="ARBA" id="ARBA00023014"/>
    </source>
</evidence>
<evidence type="ECO:0000256" key="7">
    <source>
        <dbReference type="ARBA" id="ARBA00022705"/>
    </source>
</evidence>